<keyword evidence="3" id="KW-1185">Reference proteome</keyword>
<dbReference type="Proteomes" id="UP000789901">
    <property type="component" value="Unassembled WGS sequence"/>
</dbReference>
<organism evidence="2 3">
    <name type="scientific">Gigaspora margarita</name>
    <dbReference type="NCBI Taxonomy" id="4874"/>
    <lineage>
        <taxon>Eukaryota</taxon>
        <taxon>Fungi</taxon>
        <taxon>Fungi incertae sedis</taxon>
        <taxon>Mucoromycota</taxon>
        <taxon>Glomeromycotina</taxon>
        <taxon>Glomeromycetes</taxon>
        <taxon>Diversisporales</taxon>
        <taxon>Gigasporaceae</taxon>
        <taxon>Gigaspora</taxon>
    </lineage>
</organism>
<name>A0ABN7WAL6_GIGMA</name>
<comment type="caution">
    <text evidence="2">The sequence shown here is derived from an EMBL/GenBank/DDBJ whole genome shotgun (WGS) entry which is preliminary data.</text>
</comment>
<feature type="compositionally biased region" description="Polar residues" evidence="1">
    <location>
        <begin position="68"/>
        <end position="77"/>
    </location>
</feature>
<protein>
    <submittedName>
        <fullName evidence="2">36414_t:CDS:1</fullName>
    </submittedName>
</protein>
<accession>A0ABN7WAL6</accession>
<evidence type="ECO:0000313" key="3">
    <source>
        <dbReference type="Proteomes" id="UP000789901"/>
    </source>
</evidence>
<feature type="non-terminal residue" evidence="2">
    <location>
        <position position="1"/>
    </location>
</feature>
<proteinExistence type="predicted"/>
<reference evidence="2 3" key="1">
    <citation type="submission" date="2021-06" db="EMBL/GenBank/DDBJ databases">
        <authorList>
            <person name="Kallberg Y."/>
            <person name="Tangrot J."/>
            <person name="Rosling A."/>
        </authorList>
    </citation>
    <scope>NUCLEOTIDE SEQUENCE [LARGE SCALE GENOMIC DNA]</scope>
    <source>
        <strain evidence="2 3">120-4 pot B 10/14</strain>
    </source>
</reference>
<dbReference type="EMBL" id="CAJVQB010037022">
    <property type="protein sequence ID" value="CAG8824753.1"/>
    <property type="molecule type" value="Genomic_DNA"/>
</dbReference>
<feature type="region of interest" description="Disordered" evidence="1">
    <location>
        <begin position="48"/>
        <end position="77"/>
    </location>
</feature>
<sequence length="77" mass="8693">ATAADLDEIMEVQYQAEENYTCLNNAEFEEIINTTSDFLTTQKESMNNINHANENNSANELSEDKVDINNTNGKAYQ</sequence>
<evidence type="ECO:0000313" key="2">
    <source>
        <dbReference type="EMBL" id="CAG8824753.1"/>
    </source>
</evidence>
<gene>
    <name evidence="2" type="ORF">GMARGA_LOCUS28658</name>
</gene>
<feature type="compositionally biased region" description="Low complexity" evidence="1">
    <location>
        <begin position="48"/>
        <end position="60"/>
    </location>
</feature>
<evidence type="ECO:0000256" key="1">
    <source>
        <dbReference type="SAM" id="MobiDB-lite"/>
    </source>
</evidence>